<reference evidence="1 2" key="1">
    <citation type="submission" date="2018-07" db="EMBL/GenBank/DDBJ databases">
        <title>The genomes of Aspergillus section Nigri reveals drivers in fungal speciation.</title>
        <authorList>
            <consortium name="DOE Joint Genome Institute"/>
            <person name="Vesth T.C."/>
            <person name="Nybo J."/>
            <person name="Theobald S."/>
            <person name="Brandl J."/>
            <person name="Frisvad J.C."/>
            <person name="Nielsen K.F."/>
            <person name="Lyhne E.K."/>
            <person name="Kogle M.E."/>
            <person name="Kuo A."/>
            <person name="Riley R."/>
            <person name="Clum A."/>
            <person name="Nolan M."/>
            <person name="Lipzen A."/>
            <person name="Salamov A."/>
            <person name="Henrissat B."/>
            <person name="Wiebenga A."/>
            <person name="De vries R.P."/>
            <person name="Grigoriev I.V."/>
            <person name="Mortensen U.H."/>
            <person name="Andersen M.R."/>
            <person name="Baker S.E."/>
        </authorList>
    </citation>
    <scope>NUCLEOTIDE SEQUENCE [LARGE SCALE GENOMIC DNA]</scope>
    <source>
        <strain evidence="1 2">CBS 139.54b</strain>
    </source>
</reference>
<organism evidence="1 2">
    <name type="scientific">Aspergillus welwitschiae</name>
    <dbReference type="NCBI Taxonomy" id="1341132"/>
    <lineage>
        <taxon>Eukaryota</taxon>
        <taxon>Fungi</taxon>
        <taxon>Dikarya</taxon>
        <taxon>Ascomycota</taxon>
        <taxon>Pezizomycotina</taxon>
        <taxon>Eurotiomycetes</taxon>
        <taxon>Eurotiomycetidae</taxon>
        <taxon>Eurotiales</taxon>
        <taxon>Aspergillaceae</taxon>
        <taxon>Aspergillus</taxon>
        <taxon>Aspergillus subgen. Circumdati</taxon>
    </lineage>
</organism>
<dbReference type="RefSeq" id="XP_026631212.1">
    <property type="nucleotide sequence ID" value="XM_026776438.1"/>
</dbReference>
<evidence type="ECO:0000313" key="2">
    <source>
        <dbReference type="Proteomes" id="UP000253729"/>
    </source>
</evidence>
<evidence type="ECO:0000313" key="1">
    <source>
        <dbReference type="EMBL" id="RDH38190.1"/>
    </source>
</evidence>
<sequence>MRICDETWLVFECSGEINPRFIVLFVTALLLVRIKRFVWTLPMSCILKHIISIKNTSIGTTSLCFMPGSIYKSAIAISNYYPLCPTVINHS</sequence>
<protein>
    <submittedName>
        <fullName evidence="1">Uncharacterized protein</fullName>
    </submittedName>
</protein>
<proteinExistence type="predicted"/>
<dbReference type="Proteomes" id="UP000253729">
    <property type="component" value="Unassembled WGS sequence"/>
</dbReference>
<keyword evidence="2" id="KW-1185">Reference proteome</keyword>
<dbReference type="GeneID" id="38144794"/>
<gene>
    <name evidence="1" type="ORF">BDQ94DRAFT_74295</name>
</gene>
<dbReference type="EMBL" id="KZ852034">
    <property type="protein sequence ID" value="RDH38190.1"/>
    <property type="molecule type" value="Genomic_DNA"/>
</dbReference>
<name>A0A3F3QGJ4_9EURO</name>
<accession>A0A3F3QGJ4</accession>
<dbReference type="AlphaFoldDB" id="A0A3F3QGJ4"/>